<dbReference type="SUPFAM" id="SSF58104">
    <property type="entry name" value="Methyl-accepting chemotaxis protein (MCP) signaling domain"/>
    <property type="match status" value="1"/>
</dbReference>
<dbReference type="SMART" id="SM00283">
    <property type="entry name" value="MA"/>
    <property type="match status" value="1"/>
</dbReference>
<dbReference type="GO" id="GO:0006355">
    <property type="term" value="P:regulation of DNA-templated transcription"/>
    <property type="evidence" value="ECO:0007669"/>
    <property type="project" value="InterPro"/>
</dbReference>
<dbReference type="InterPro" id="IPR013767">
    <property type="entry name" value="PAS_fold"/>
</dbReference>
<dbReference type="CDD" id="cd00130">
    <property type="entry name" value="PAS"/>
    <property type="match status" value="1"/>
</dbReference>
<evidence type="ECO:0000256" key="5">
    <source>
        <dbReference type="SAM" id="Phobius"/>
    </source>
</evidence>
<protein>
    <submittedName>
        <fullName evidence="9">Chemotaxis protein</fullName>
    </submittedName>
</protein>
<sequence>MKTKLLLTGSAIIILLVILAASIHSNAYLLGICFLAMALVGVLLFFSILHLINPLKATAQSLKTAAEGDLAINIKVSGPPEVMDLQQSLRALLDLLKEKISLSDSLLENIITPMALINTDGTIRWMNESMVKLTEQDAPPSEFYGIHFSEFFYGNRRDTVSEAALREKSKQFVKSQFESRKGNTKYVSVAASPIWNPDGSITACFTTVMDFTNIKLKEDRIIEQNETIARGVSEATAVSEEVSTAATQLTNQILMAHQGADEQRSRTTEVATAVEEMNATILEVARNAGAASETAHSAQETARIGASQVRDVIHVMDNVSSKARQLKNEMDDLGTQAEGIGRIMVVINDIADQTNLLALNAAIEAARAGEAGRGFAVVADEVRKLAEKSMQATKDVNSYIGAIQESARRNVTATEDTTSVIAKATAMSHEAGDSLEKILHLVESTDDQIRSIASASEQQSSASEEINLSTGEINRIALDTVEAMAHASQGIDNISKLASNLREYMVMMQQESA</sequence>
<dbReference type="RefSeq" id="WP_144303563.1">
    <property type="nucleotide sequence ID" value="NZ_QMIE01000011.1"/>
</dbReference>
<dbReference type="Proteomes" id="UP000448292">
    <property type="component" value="Unassembled WGS sequence"/>
</dbReference>
<keyword evidence="5" id="KW-0472">Membrane</keyword>
<dbReference type="InterPro" id="IPR004090">
    <property type="entry name" value="Chemotax_Me-accpt_rcpt"/>
</dbReference>
<dbReference type="InterPro" id="IPR000700">
    <property type="entry name" value="PAS-assoc_C"/>
</dbReference>
<dbReference type="PROSITE" id="PS50113">
    <property type="entry name" value="PAC"/>
    <property type="match status" value="1"/>
</dbReference>
<evidence type="ECO:0000259" key="8">
    <source>
        <dbReference type="PROSITE" id="PS50885"/>
    </source>
</evidence>
<dbReference type="InterPro" id="IPR035965">
    <property type="entry name" value="PAS-like_dom_sf"/>
</dbReference>
<comment type="similarity">
    <text evidence="3">Belongs to the methyl-accepting chemotaxis (MCP) protein family.</text>
</comment>
<comment type="subcellular location">
    <subcellularLocation>
        <location evidence="1">Membrane</location>
    </subcellularLocation>
</comment>
<feature type="domain" description="Methyl-accepting transducer" evidence="6">
    <location>
        <begin position="238"/>
        <end position="474"/>
    </location>
</feature>
<dbReference type="AlphaFoldDB" id="A0A7M3MD64"/>
<dbReference type="InterPro" id="IPR004089">
    <property type="entry name" value="MCPsignal_dom"/>
</dbReference>
<dbReference type="SMART" id="SM00091">
    <property type="entry name" value="PAS"/>
    <property type="match status" value="1"/>
</dbReference>
<dbReference type="GO" id="GO:0004888">
    <property type="term" value="F:transmembrane signaling receptor activity"/>
    <property type="evidence" value="ECO:0007669"/>
    <property type="project" value="InterPro"/>
</dbReference>
<dbReference type="Gene3D" id="1.10.287.950">
    <property type="entry name" value="Methyl-accepting chemotaxis protein"/>
    <property type="match status" value="1"/>
</dbReference>
<evidence type="ECO:0000256" key="1">
    <source>
        <dbReference type="ARBA" id="ARBA00004370"/>
    </source>
</evidence>
<dbReference type="InterPro" id="IPR000014">
    <property type="entry name" value="PAS"/>
</dbReference>
<feature type="domain" description="HAMP" evidence="8">
    <location>
        <begin position="49"/>
        <end position="101"/>
    </location>
</feature>
<dbReference type="Gene3D" id="6.10.340.10">
    <property type="match status" value="1"/>
</dbReference>
<keyword evidence="2 4" id="KW-0807">Transducer</keyword>
<dbReference type="FunFam" id="1.10.287.950:FF:000001">
    <property type="entry name" value="Methyl-accepting chemotaxis sensory transducer"/>
    <property type="match status" value="1"/>
</dbReference>
<dbReference type="CDD" id="cd11386">
    <property type="entry name" value="MCP_signal"/>
    <property type="match status" value="1"/>
</dbReference>
<keyword evidence="5" id="KW-1133">Transmembrane helix</keyword>
<evidence type="ECO:0000313" key="10">
    <source>
        <dbReference type="Proteomes" id="UP000448292"/>
    </source>
</evidence>
<keyword evidence="5" id="KW-0812">Transmembrane</keyword>
<dbReference type="PRINTS" id="PR00260">
    <property type="entry name" value="CHEMTRNSDUCR"/>
</dbReference>
<feature type="transmembrane region" description="Helical" evidence="5">
    <location>
        <begin position="30"/>
        <end position="52"/>
    </location>
</feature>
<dbReference type="GO" id="GO:0007165">
    <property type="term" value="P:signal transduction"/>
    <property type="evidence" value="ECO:0007669"/>
    <property type="project" value="UniProtKB-KW"/>
</dbReference>
<evidence type="ECO:0000256" key="3">
    <source>
        <dbReference type="ARBA" id="ARBA00029447"/>
    </source>
</evidence>
<accession>A0A7M3MD64</accession>
<evidence type="ECO:0000256" key="2">
    <source>
        <dbReference type="ARBA" id="ARBA00023224"/>
    </source>
</evidence>
<gene>
    <name evidence="9" type="ORF">DPQ33_12555</name>
</gene>
<reference evidence="9 10" key="1">
    <citation type="submission" date="2018-06" db="EMBL/GenBank/DDBJ databases">
        <title>Complete genome of Desulfovibrio indonesiensis P37SLT.</title>
        <authorList>
            <person name="Crispim J.S."/>
            <person name="Vidigal P.M.P."/>
            <person name="Silva L.C.F."/>
            <person name="Laguardia C.N."/>
            <person name="Araujo L.C."/>
            <person name="Dias R.S."/>
            <person name="Sousa M.P."/>
            <person name="Paula S.O."/>
            <person name="Silva C."/>
        </authorList>
    </citation>
    <scope>NUCLEOTIDE SEQUENCE [LARGE SCALE GENOMIC DNA]</scope>
    <source>
        <strain evidence="9 10">P37SLT</strain>
    </source>
</reference>
<dbReference type="SUPFAM" id="SSF55785">
    <property type="entry name" value="PYP-like sensor domain (PAS domain)"/>
    <property type="match status" value="1"/>
</dbReference>
<dbReference type="GO" id="GO:0006935">
    <property type="term" value="P:chemotaxis"/>
    <property type="evidence" value="ECO:0007669"/>
    <property type="project" value="InterPro"/>
</dbReference>
<organism evidence="9 10">
    <name type="scientific">Oceanidesulfovibrio indonesiensis</name>
    <dbReference type="NCBI Taxonomy" id="54767"/>
    <lineage>
        <taxon>Bacteria</taxon>
        <taxon>Pseudomonadati</taxon>
        <taxon>Thermodesulfobacteriota</taxon>
        <taxon>Desulfovibrionia</taxon>
        <taxon>Desulfovibrionales</taxon>
        <taxon>Desulfovibrionaceae</taxon>
        <taxon>Oceanidesulfovibrio</taxon>
    </lineage>
</organism>
<dbReference type="PANTHER" id="PTHR32089:SF112">
    <property type="entry name" value="LYSOZYME-LIKE PROTEIN-RELATED"/>
    <property type="match status" value="1"/>
</dbReference>
<evidence type="ECO:0000259" key="6">
    <source>
        <dbReference type="PROSITE" id="PS50111"/>
    </source>
</evidence>
<dbReference type="EMBL" id="QMIE01000011">
    <property type="protein sequence ID" value="TVM16439.1"/>
    <property type="molecule type" value="Genomic_DNA"/>
</dbReference>
<dbReference type="Gene3D" id="3.30.450.20">
    <property type="entry name" value="PAS domain"/>
    <property type="match status" value="1"/>
</dbReference>
<evidence type="ECO:0000259" key="7">
    <source>
        <dbReference type="PROSITE" id="PS50113"/>
    </source>
</evidence>
<comment type="caution">
    <text evidence="9">The sequence shown here is derived from an EMBL/GenBank/DDBJ whole genome shotgun (WGS) entry which is preliminary data.</text>
</comment>
<proteinExistence type="inferred from homology"/>
<dbReference type="PANTHER" id="PTHR32089">
    <property type="entry name" value="METHYL-ACCEPTING CHEMOTAXIS PROTEIN MCPB"/>
    <property type="match status" value="1"/>
</dbReference>
<keyword evidence="10" id="KW-1185">Reference proteome</keyword>
<feature type="domain" description="PAC" evidence="7">
    <location>
        <begin position="171"/>
        <end position="223"/>
    </location>
</feature>
<dbReference type="OrthoDB" id="9816383at2"/>
<dbReference type="Pfam" id="PF00015">
    <property type="entry name" value="MCPsignal"/>
    <property type="match status" value="1"/>
</dbReference>
<dbReference type="GO" id="GO:0016020">
    <property type="term" value="C:membrane"/>
    <property type="evidence" value="ECO:0007669"/>
    <property type="project" value="UniProtKB-SubCell"/>
</dbReference>
<name>A0A7M3MD64_9BACT</name>
<dbReference type="PROSITE" id="PS50885">
    <property type="entry name" value="HAMP"/>
    <property type="match status" value="1"/>
</dbReference>
<dbReference type="Pfam" id="PF00989">
    <property type="entry name" value="PAS"/>
    <property type="match status" value="1"/>
</dbReference>
<evidence type="ECO:0000256" key="4">
    <source>
        <dbReference type="PROSITE-ProRule" id="PRU00284"/>
    </source>
</evidence>
<dbReference type="InterPro" id="IPR003660">
    <property type="entry name" value="HAMP_dom"/>
</dbReference>
<evidence type="ECO:0000313" key="9">
    <source>
        <dbReference type="EMBL" id="TVM16439.1"/>
    </source>
</evidence>
<dbReference type="PROSITE" id="PS50111">
    <property type="entry name" value="CHEMOTAXIS_TRANSDUC_2"/>
    <property type="match status" value="1"/>
</dbReference>